<reference evidence="8 9" key="1">
    <citation type="submission" date="2019-10" db="EMBL/GenBank/DDBJ databases">
        <title>Streptomyces smaragdinus sp. nov. and Streptomyces fabii sp. nov., isolated from the gut of fungus growing-termite Macrotermes natalensis.</title>
        <authorList>
            <person name="Schwitalla J."/>
            <person name="Benndorf R."/>
            <person name="Martin K."/>
            <person name="De Beer W."/>
            <person name="Kaster A.-K."/>
            <person name="Vollmers J."/>
            <person name="Poulsen M."/>
            <person name="Beemelmanns C."/>
        </authorList>
    </citation>
    <scope>NUCLEOTIDE SEQUENCE [LARGE SCALE GENOMIC DNA]</scope>
    <source>
        <strain evidence="8 9">RB5</strain>
    </source>
</reference>
<name>A0A7K0CN94_9ACTN</name>
<dbReference type="GO" id="GO:0005886">
    <property type="term" value="C:plasma membrane"/>
    <property type="evidence" value="ECO:0007669"/>
    <property type="project" value="UniProtKB-SubCell"/>
</dbReference>
<keyword evidence="9" id="KW-1185">Reference proteome</keyword>
<feature type="domain" description="Type II secretion system protein GspF" evidence="7">
    <location>
        <begin position="122"/>
        <end position="211"/>
    </location>
</feature>
<gene>
    <name evidence="8" type="ORF">SRB5_51260</name>
</gene>
<protein>
    <recommendedName>
        <fullName evidence="7">Type II secretion system protein GspF domain-containing protein</fullName>
    </recommendedName>
</protein>
<dbReference type="InterPro" id="IPR018076">
    <property type="entry name" value="T2SS_GspF_dom"/>
</dbReference>
<dbReference type="Proteomes" id="UP000466345">
    <property type="component" value="Unassembled WGS sequence"/>
</dbReference>
<comment type="subcellular location">
    <subcellularLocation>
        <location evidence="1">Cell membrane</location>
        <topology evidence="1">Multi-pass membrane protein</topology>
    </subcellularLocation>
</comment>
<evidence type="ECO:0000256" key="4">
    <source>
        <dbReference type="ARBA" id="ARBA00022989"/>
    </source>
</evidence>
<keyword evidence="2" id="KW-1003">Cell membrane</keyword>
<proteinExistence type="predicted"/>
<evidence type="ECO:0000256" key="2">
    <source>
        <dbReference type="ARBA" id="ARBA00022475"/>
    </source>
</evidence>
<keyword evidence="3 6" id="KW-0812">Transmembrane</keyword>
<sequence>MRLWVAGRSASVRARRMLMPREGAGRWRESVGVGLRLVRRRPELGCVVGGVLLALLGDSWLPLVVGAGAVPLVGRRLAVRRRARERERRGEAVIALCGAVVGGLRAGKQPNEALLATAAGVEVAAAARFGGDVPGALRRAAGAPGAEGLRGVAACWQAAAEGGAGLAEGLDRVAVALRAEQRSRAELAAELAGPRSTAGLLAGLPLVGLLIGGAIGAEPLRVLLHTPVGLGCLVLGGLLEWGGMAWTGRIVRGAR</sequence>
<feature type="transmembrane region" description="Helical" evidence="6">
    <location>
        <begin position="198"/>
        <end position="217"/>
    </location>
</feature>
<evidence type="ECO:0000256" key="3">
    <source>
        <dbReference type="ARBA" id="ARBA00022692"/>
    </source>
</evidence>
<evidence type="ECO:0000256" key="6">
    <source>
        <dbReference type="SAM" id="Phobius"/>
    </source>
</evidence>
<evidence type="ECO:0000259" key="7">
    <source>
        <dbReference type="Pfam" id="PF00482"/>
    </source>
</evidence>
<evidence type="ECO:0000313" key="8">
    <source>
        <dbReference type="EMBL" id="MQY14950.1"/>
    </source>
</evidence>
<dbReference type="PANTHER" id="PTHR35007:SF4">
    <property type="entry name" value="CONSERVED TRANSMEMBRANE PROTEIN-RELATED"/>
    <property type="match status" value="1"/>
</dbReference>
<evidence type="ECO:0000256" key="5">
    <source>
        <dbReference type="ARBA" id="ARBA00023136"/>
    </source>
</evidence>
<organism evidence="8 9">
    <name type="scientific">Streptomyces smaragdinus</name>
    <dbReference type="NCBI Taxonomy" id="2585196"/>
    <lineage>
        <taxon>Bacteria</taxon>
        <taxon>Bacillati</taxon>
        <taxon>Actinomycetota</taxon>
        <taxon>Actinomycetes</taxon>
        <taxon>Kitasatosporales</taxon>
        <taxon>Streptomycetaceae</taxon>
        <taxon>Streptomyces</taxon>
    </lineage>
</organism>
<comment type="caution">
    <text evidence="8">The sequence shown here is derived from an EMBL/GenBank/DDBJ whole genome shotgun (WGS) entry which is preliminary data.</text>
</comment>
<accession>A0A7K0CN94</accession>
<keyword evidence="4 6" id="KW-1133">Transmembrane helix</keyword>
<dbReference type="AlphaFoldDB" id="A0A7K0CN94"/>
<dbReference type="Pfam" id="PF00482">
    <property type="entry name" value="T2SSF"/>
    <property type="match status" value="1"/>
</dbReference>
<dbReference type="EMBL" id="WEGJ01000027">
    <property type="protein sequence ID" value="MQY14950.1"/>
    <property type="molecule type" value="Genomic_DNA"/>
</dbReference>
<dbReference type="RefSeq" id="WP_323378461.1">
    <property type="nucleotide sequence ID" value="NZ_WEGJ01000027.1"/>
</dbReference>
<dbReference type="PANTHER" id="PTHR35007">
    <property type="entry name" value="INTEGRAL MEMBRANE PROTEIN-RELATED"/>
    <property type="match status" value="1"/>
</dbReference>
<feature type="transmembrane region" description="Helical" evidence="6">
    <location>
        <begin position="223"/>
        <end position="246"/>
    </location>
</feature>
<evidence type="ECO:0000313" key="9">
    <source>
        <dbReference type="Proteomes" id="UP000466345"/>
    </source>
</evidence>
<feature type="transmembrane region" description="Helical" evidence="6">
    <location>
        <begin position="60"/>
        <end position="79"/>
    </location>
</feature>
<keyword evidence="5 6" id="KW-0472">Membrane</keyword>
<evidence type="ECO:0000256" key="1">
    <source>
        <dbReference type="ARBA" id="ARBA00004651"/>
    </source>
</evidence>